<keyword evidence="13 14" id="KW-0472">Membrane</keyword>
<comment type="caution">
    <text evidence="17">The sequence shown here is derived from an EMBL/GenBank/DDBJ whole genome shotgun (WGS) entry which is preliminary data.</text>
</comment>
<keyword evidence="18" id="KW-1185">Reference proteome</keyword>
<dbReference type="InterPro" id="IPR004358">
    <property type="entry name" value="Sig_transdc_His_kin-like_C"/>
</dbReference>
<dbReference type="InterPro" id="IPR003661">
    <property type="entry name" value="HisK_dim/P_dom"/>
</dbReference>
<evidence type="ECO:0000256" key="3">
    <source>
        <dbReference type="ARBA" id="ARBA00012438"/>
    </source>
</evidence>
<dbReference type="FunFam" id="3.30.565.10:FF:000006">
    <property type="entry name" value="Sensor histidine kinase WalK"/>
    <property type="match status" value="1"/>
</dbReference>
<evidence type="ECO:0000313" key="18">
    <source>
        <dbReference type="Proteomes" id="UP000564644"/>
    </source>
</evidence>
<dbReference type="InterPro" id="IPR003660">
    <property type="entry name" value="HAMP_dom"/>
</dbReference>
<gene>
    <name evidence="17" type="ORF">H7C18_22275</name>
</gene>
<keyword evidence="10" id="KW-0067">ATP-binding</keyword>
<dbReference type="PANTHER" id="PTHR45528">
    <property type="entry name" value="SENSOR HISTIDINE KINASE CPXA"/>
    <property type="match status" value="1"/>
</dbReference>
<dbReference type="GO" id="GO:0005524">
    <property type="term" value="F:ATP binding"/>
    <property type="evidence" value="ECO:0007669"/>
    <property type="project" value="UniProtKB-KW"/>
</dbReference>
<accession>A0A7X0VX53</accession>
<dbReference type="InterPro" id="IPR050398">
    <property type="entry name" value="HssS/ArlS-like"/>
</dbReference>
<dbReference type="SMART" id="SM00388">
    <property type="entry name" value="HisKA"/>
    <property type="match status" value="1"/>
</dbReference>
<keyword evidence="4" id="KW-1003">Cell membrane</keyword>
<keyword evidence="5" id="KW-0597">Phosphoprotein</keyword>
<dbReference type="SUPFAM" id="SSF47384">
    <property type="entry name" value="Homodimeric domain of signal transducing histidine kinase"/>
    <property type="match status" value="1"/>
</dbReference>
<evidence type="ECO:0000256" key="4">
    <source>
        <dbReference type="ARBA" id="ARBA00022475"/>
    </source>
</evidence>
<evidence type="ECO:0000256" key="14">
    <source>
        <dbReference type="SAM" id="Phobius"/>
    </source>
</evidence>
<evidence type="ECO:0000256" key="8">
    <source>
        <dbReference type="ARBA" id="ARBA00022741"/>
    </source>
</evidence>
<evidence type="ECO:0000256" key="2">
    <source>
        <dbReference type="ARBA" id="ARBA00004651"/>
    </source>
</evidence>
<dbReference type="CDD" id="cd00082">
    <property type="entry name" value="HisKA"/>
    <property type="match status" value="1"/>
</dbReference>
<dbReference type="GO" id="GO:0005886">
    <property type="term" value="C:plasma membrane"/>
    <property type="evidence" value="ECO:0007669"/>
    <property type="project" value="UniProtKB-SubCell"/>
</dbReference>
<keyword evidence="8" id="KW-0547">Nucleotide-binding</keyword>
<evidence type="ECO:0000256" key="10">
    <source>
        <dbReference type="ARBA" id="ARBA00022840"/>
    </source>
</evidence>
<dbReference type="SMART" id="SM00387">
    <property type="entry name" value="HATPase_c"/>
    <property type="match status" value="1"/>
</dbReference>
<evidence type="ECO:0000259" key="16">
    <source>
        <dbReference type="PROSITE" id="PS50885"/>
    </source>
</evidence>
<dbReference type="Gene3D" id="6.10.340.10">
    <property type="match status" value="1"/>
</dbReference>
<dbReference type="AlphaFoldDB" id="A0A7X0VX53"/>
<dbReference type="InterPro" id="IPR036097">
    <property type="entry name" value="HisK_dim/P_sf"/>
</dbReference>
<dbReference type="PROSITE" id="PS50885">
    <property type="entry name" value="HAMP"/>
    <property type="match status" value="1"/>
</dbReference>
<dbReference type="CDD" id="cd06225">
    <property type="entry name" value="HAMP"/>
    <property type="match status" value="1"/>
</dbReference>
<dbReference type="GO" id="GO:0000155">
    <property type="term" value="F:phosphorelay sensor kinase activity"/>
    <property type="evidence" value="ECO:0007669"/>
    <property type="project" value="InterPro"/>
</dbReference>
<keyword evidence="6" id="KW-0808">Transferase</keyword>
<dbReference type="PANTHER" id="PTHR45528:SF1">
    <property type="entry name" value="SENSOR HISTIDINE KINASE CPXA"/>
    <property type="match status" value="1"/>
</dbReference>
<dbReference type="Pfam" id="PF00672">
    <property type="entry name" value="HAMP"/>
    <property type="match status" value="1"/>
</dbReference>
<reference evidence="17 18" key="1">
    <citation type="submission" date="2020-08" db="EMBL/GenBank/DDBJ databases">
        <title>Cohnella phylogeny.</title>
        <authorList>
            <person name="Dunlap C."/>
        </authorList>
    </citation>
    <scope>NUCLEOTIDE SEQUENCE [LARGE SCALE GENOMIC DNA]</scope>
    <source>
        <strain evidence="17 18">CBP 2801</strain>
    </source>
</reference>
<dbReference type="PROSITE" id="PS50109">
    <property type="entry name" value="HIS_KIN"/>
    <property type="match status" value="1"/>
</dbReference>
<evidence type="ECO:0000256" key="11">
    <source>
        <dbReference type="ARBA" id="ARBA00022989"/>
    </source>
</evidence>
<dbReference type="EC" id="2.7.13.3" evidence="3"/>
<dbReference type="Pfam" id="PF00512">
    <property type="entry name" value="HisKA"/>
    <property type="match status" value="1"/>
</dbReference>
<evidence type="ECO:0000256" key="5">
    <source>
        <dbReference type="ARBA" id="ARBA00022553"/>
    </source>
</evidence>
<keyword evidence="12" id="KW-0902">Two-component regulatory system</keyword>
<organism evidence="17 18">
    <name type="scientific">Cohnella zeiphila</name>
    <dbReference type="NCBI Taxonomy" id="2761120"/>
    <lineage>
        <taxon>Bacteria</taxon>
        <taxon>Bacillati</taxon>
        <taxon>Bacillota</taxon>
        <taxon>Bacilli</taxon>
        <taxon>Bacillales</taxon>
        <taxon>Paenibacillaceae</taxon>
        <taxon>Cohnella</taxon>
    </lineage>
</organism>
<evidence type="ECO:0000256" key="12">
    <source>
        <dbReference type="ARBA" id="ARBA00023012"/>
    </source>
</evidence>
<evidence type="ECO:0000259" key="15">
    <source>
        <dbReference type="PROSITE" id="PS50109"/>
    </source>
</evidence>
<dbReference type="InterPro" id="IPR036890">
    <property type="entry name" value="HATPase_C_sf"/>
</dbReference>
<dbReference type="FunFam" id="1.10.287.130:FF:000001">
    <property type="entry name" value="Two-component sensor histidine kinase"/>
    <property type="match status" value="1"/>
</dbReference>
<evidence type="ECO:0000256" key="1">
    <source>
        <dbReference type="ARBA" id="ARBA00000085"/>
    </source>
</evidence>
<dbReference type="SUPFAM" id="SSF55874">
    <property type="entry name" value="ATPase domain of HSP90 chaperone/DNA topoisomerase II/histidine kinase"/>
    <property type="match status" value="1"/>
</dbReference>
<dbReference type="SMART" id="SM00304">
    <property type="entry name" value="HAMP"/>
    <property type="match status" value="1"/>
</dbReference>
<keyword evidence="11 14" id="KW-1133">Transmembrane helix</keyword>
<sequence length="492" mass="55824">MSIRMRLIWSYAAMLVVPLVVILLTALLLAVVSGGDFQYYKKLYFSTAEQFDFDDQYRLLREIKRATERNPQVLSDSEFLKEIETGLQSVHSGLVIRQGGQLTYVSDTLRGDEKLAQSLPPFERAGIRDHALQITENNKIVLFFQYDYLAPDGSNVSAFIVTRTDPFVYWIREAFPILFTVLIVILVLTHLLLTYFVSRSIIRPLRTLRGAAMSIKNGDLDFEVDMNGRDEISQLGQAFEEMRVQLKHSIRLQLQYEENRKELVSNISHDLKTPITTIRGYVDGLMDGVADSPEKSAKYMQTIADKAEEMDRLIDELFLYSKLDLRSIPFNFEPVRLREFMEDWSDEMKFDLEKAGIAWSETIRLRDSDTVLMDRDKFKRVLGNVIQNSRKYMDKADKRIALRTLASDGKAVIEIEDNGQGIEAEALGSIFERFFRAEQSRNSGSGGSGLGLAIARQIALGHGGTIEAASEFGQGTTIRIILPLADGEKGQR</sequence>
<feature type="domain" description="HAMP" evidence="16">
    <location>
        <begin position="199"/>
        <end position="251"/>
    </location>
</feature>
<dbReference type="PRINTS" id="PR00344">
    <property type="entry name" value="BCTRLSENSOR"/>
</dbReference>
<comment type="subcellular location">
    <subcellularLocation>
        <location evidence="2">Cell membrane</location>
        <topology evidence="2">Multi-pass membrane protein</topology>
    </subcellularLocation>
</comment>
<dbReference type="SUPFAM" id="SSF158472">
    <property type="entry name" value="HAMP domain-like"/>
    <property type="match status" value="1"/>
</dbReference>
<dbReference type="EMBL" id="JACJVO010000028">
    <property type="protein sequence ID" value="MBB6733656.1"/>
    <property type="molecule type" value="Genomic_DNA"/>
</dbReference>
<evidence type="ECO:0000313" key="17">
    <source>
        <dbReference type="EMBL" id="MBB6733656.1"/>
    </source>
</evidence>
<protein>
    <recommendedName>
        <fullName evidence="3">histidine kinase</fullName>
        <ecNumber evidence="3">2.7.13.3</ecNumber>
    </recommendedName>
</protein>
<dbReference type="CDD" id="cd00075">
    <property type="entry name" value="HATPase"/>
    <property type="match status" value="1"/>
</dbReference>
<evidence type="ECO:0000256" key="9">
    <source>
        <dbReference type="ARBA" id="ARBA00022777"/>
    </source>
</evidence>
<evidence type="ECO:0000256" key="6">
    <source>
        <dbReference type="ARBA" id="ARBA00022679"/>
    </source>
</evidence>
<keyword evidence="9 17" id="KW-0418">Kinase</keyword>
<evidence type="ECO:0000256" key="7">
    <source>
        <dbReference type="ARBA" id="ARBA00022692"/>
    </source>
</evidence>
<dbReference type="Proteomes" id="UP000564644">
    <property type="component" value="Unassembled WGS sequence"/>
</dbReference>
<dbReference type="Gene3D" id="1.10.287.130">
    <property type="match status" value="1"/>
</dbReference>
<comment type="catalytic activity">
    <reaction evidence="1">
        <text>ATP + protein L-histidine = ADP + protein N-phospho-L-histidine.</text>
        <dbReference type="EC" id="2.7.13.3"/>
    </reaction>
</comment>
<evidence type="ECO:0000256" key="13">
    <source>
        <dbReference type="ARBA" id="ARBA00023136"/>
    </source>
</evidence>
<keyword evidence="7 14" id="KW-0812">Transmembrane</keyword>
<dbReference type="InterPro" id="IPR003594">
    <property type="entry name" value="HATPase_dom"/>
</dbReference>
<proteinExistence type="predicted"/>
<dbReference type="InterPro" id="IPR005467">
    <property type="entry name" value="His_kinase_dom"/>
</dbReference>
<dbReference type="Pfam" id="PF02518">
    <property type="entry name" value="HATPase_c"/>
    <property type="match status" value="1"/>
</dbReference>
<feature type="transmembrane region" description="Helical" evidence="14">
    <location>
        <begin position="174"/>
        <end position="197"/>
    </location>
</feature>
<feature type="domain" description="Histidine kinase" evidence="15">
    <location>
        <begin position="266"/>
        <end position="486"/>
    </location>
</feature>
<dbReference type="RefSeq" id="WP_185131311.1">
    <property type="nucleotide sequence ID" value="NZ_JACJVO010000028.1"/>
</dbReference>
<name>A0A7X0VX53_9BACL</name>
<dbReference type="Gene3D" id="3.30.565.10">
    <property type="entry name" value="Histidine kinase-like ATPase, C-terminal domain"/>
    <property type="match status" value="1"/>
</dbReference>